<protein>
    <submittedName>
        <fullName evidence="1">Uncharacterized protein</fullName>
    </submittedName>
</protein>
<dbReference type="AlphaFoldDB" id="A0A7X6MBV3"/>
<gene>
    <name evidence="1" type="ORF">HGB44_10375</name>
</gene>
<organism evidence="1 2">
    <name type="scientific">Nocardiopsis alborubida</name>
    <dbReference type="NCBI Taxonomy" id="146802"/>
    <lineage>
        <taxon>Bacteria</taxon>
        <taxon>Bacillati</taxon>
        <taxon>Actinomycetota</taxon>
        <taxon>Actinomycetes</taxon>
        <taxon>Streptosporangiales</taxon>
        <taxon>Nocardiopsidaceae</taxon>
        <taxon>Nocardiopsis</taxon>
    </lineage>
</organism>
<name>A0A7X6MBV3_9ACTN</name>
<dbReference type="Proteomes" id="UP000553209">
    <property type="component" value="Unassembled WGS sequence"/>
</dbReference>
<dbReference type="EMBL" id="JAAXPG010000008">
    <property type="protein sequence ID" value="NKY98060.1"/>
    <property type="molecule type" value="Genomic_DNA"/>
</dbReference>
<dbReference type="InterPro" id="IPR045423">
    <property type="entry name" value="DUF6510"/>
</dbReference>
<keyword evidence="2" id="KW-1185">Reference proteome</keyword>
<comment type="caution">
    <text evidence="1">The sequence shown here is derived from an EMBL/GenBank/DDBJ whole genome shotgun (WGS) entry which is preliminary data.</text>
</comment>
<dbReference type="Pfam" id="PF20120">
    <property type="entry name" value="DUF6510"/>
    <property type="match status" value="1"/>
</dbReference>
<reference evidence="1 2" key="1">
    <citation type="submission" date="2020-04" db="EMBL/GenBank/DDBJ databases">
        <title>MicrobeNet Type strains.</title>
        <authorList>
            <person name="Nicholson A.C."/>
        </authorList>
    </citation>
    <scope>NUCLEOTIDE SEQUENCE [LARGE SCALE GENOMIC DNA]</scope>
    <source>
        <strain evidence="1 2">ATCC 23612</strain>
    </source>
</reference>
<evidence type="ECO:0000313" key="1">
    <source>
        <dbReference type="EMBL" id="NKY98060.1"/>
    </source>
</evidence>
<proteinExistence type="predicted"/>
<evidence type="ECO:0000313" key="2">
    <source>
        <dbReference type="Proteomes" id="UP000553209"/>
    </source>
</evidence>
<sequence>MREPEHMDANVLAGPLSEIMAVDLTSAERRCSVCGACGTFAELYVTADGPGLVASCPRCRTLVLRLVRTPDSVWLDLGGTGVVRIRLGL</sequence>
<dbReference type="RefSeq" id="WP_061078965.1">
    <property type="nucleotide sequence ID" value="NZ_JAAXPG010000008.1"/>
</dbReference>
<accession>A0A7X6MBV3</accession>